<dbReference type="Proteomes" id="UP000092024">
    <property type="component" value="Unassembled WGS sequence"/>
</dbReference>
<dbReference type="STRING" id="1844972.A7K91_23100"/>
<dbReference type="GO" id="GO:0000150">
    <property type="term" value="F:DNA strand exchange activity"/>
    <property type="evidence" value="ECO:0007669"/>
    <property type="project" value="InterPro"/>
</dbReference>
<organism evidence="2 3">
    <name type="scientific">Paenibacillus oryzae</name>
    <dbReference type="NCBI Taxonomy" id="1844972"/>
    <lineage>
        <taxon>Bacteria</taxon>
        <taxon>Bacillati</taxon>
        <taxon>Bacillota</taxon>
        <taxon>Bacilli</taxon>
        <taxon>Bacillales</taxon>
        <taxon>Paenibacillaceae</taxon>
        <taxon>Paenibacillus</taxon>
    </lineage>
</organism>
<dbReference type="EMBL" id="LYPA01000075">
    <property type="protein sequence ID" value="OBR63007.1"/>
    <property type="molecule type" value="Genomic_DNA"/>
</dbReference>
<protein>
    <recommendedName>
        <fullName evidence="1">Recombinase domain-containing protein</fullName>
    </recommendedName>
</protein>
<dbReference type="GO" id="GO:0003677">
    <property type="term" value="F:DNA binding"/>
    <property type="evidence" value="ECO:0007669"/>
    <property type="project" value="InterPro"/>
</dbReference>
<keyword evidence="3" id="KW-1185">Reference proteome</keyword>
<evidence type="ECO:0000313" key="2">
    <source>
        <dbReference type="EMBL" id="OBR63007.1"/>
    </source>
</evidence>
<dbReference type="Pfam" id="PF07508">
    <property type="entry name" value="Recombinase"/>
    <property type="match status" value="1"/>
</dbReference>
<feature type="domain" description="Recombinase" evidence="1">
    <location>
        <begin position="5"/>
        <end position="95"/>
    </location>
</feature>
<dbReference type="Gene3D" id="3.90.1750.20">
    <property type="entry name" value="Putative Large Serine Recombinase, Chain B, Domain 2"/>
    <property type="match status" value="1"/>
</dbReference>
<dbReference type="InterPro" id="IPR038109">
    <property type="entry name" value="DNA_bind_recomb_sf"/>
</dbReference>
<dbReference type="RefSeq" id="WP_068686584.1">
    <property type="nucleotide sequence ID" value="NZ_LYPA01000075.1"/>
</dbReference>
<evidence type="ECO:0000259" key="1">
    <source>
        <dbReference type="Pfam" id="PF07508"/>
    </source>
</evidence>
<name>A0A1A5YBN4_9BACL</name>
<evidence type="ECO:0000313" key="3">
    <source>
        <dbReference type="Proteomes" id="UP000092024"/>
    </source>
</evidence>
<comment type="caution">
    <text evidence="2">The sequence shown here is derived from an EMBL/GenBank/DDBJ whole genome shotgun (WGS) entry which is preliminary data.</text>
</comment>
<gene>
    <name evidence="2" type="ORF">A7K91_23100</name>
</gene>
<proteinExistence type="predicted"/>
<dbReference type="AlphaFoldDB" id="A0A1A5YBN4"/>
<reference evidence="2 3" key="1">
    <citation type="submission" date="2016-05" db="EMBL/GenBank/DDBJ databases">
        <title>Paenibacillus oryzae. sp. nov., isolated from the rice root.</title>
        <authorList>
            <person name="Zhang J."/>
            <person name="Zhang X."/>
        </authorList>
    </citation>
    <scope>NUCLEOTIDE SEQUENCE [LARGE SCALE GENOMIC DNA]</scope>
    <source>
        <strain evidence="2 3">1DrF-4</strain>
    </source>
</reference>
<dbReference type="InterPro" id="IPR011109">
    <property type="entry name" value="DNA_bind_recombinase_dom"/>
</dbReference>
<accession>A0A1A5YBN4</accession>
<sequence>MPDEQVVPVVHRIFQLAVEGYSSYKIGMLLRANQILISRGYLAQQHQRYLKVVNAKHPYDWRARTIAIILQNRAYLGQLVSHKATKPSFKIPRRWYEARK</sequence>